<evidence type="ECO:0000256" key="1">
    <source>
        <dbReference type="SAM" id="MobiDB-lite"/>
    </source>
</evidence>
<feature type="region of interest" description="Disordered" evidence="1">
    <location>
        <begin position="44"/>
        <end position="241"/>
    </location>
</feature>
<protein>
    <submittedName>
        <fullName evidence="2">Uncharacterized protein</fullName>
    </submittedName>
</protein>
<feature type="compositionally biased region" description="Polar residues" evidence="1">
    <location>
        <begin position="152"/>
        <end position="174"/>
    </location>
</feature>
<feature type="compositionally biased region" description="Pro residues" evidence="1">
    <location>
        <begin position="54"/>
        <end position="77"/>
    </location>
</feature>
<organism evidence="2 3">
    <name type="scientific">Rhynocoris fuscipes</name>
    <dbReference type="NCBI Taxonomy" id="488301"/>
    <lineage>
        <taxon>Eukaryota</taxon>
        <taxon>Metazoa</taxon>
        <taxon>Ecdysozoa</taxon>
        <taxon>Arthropoda</taxon>
        <taxon>Hexapoda</taxon>
        <taxon>Insecta</taxon>
        <taxon>Pterygota</taxon>
        <taxon>Neoptera</taxon>
        <taxon>Paraneoptera</taxon>
        <taxon>Hemiptera</taxon>
        <taxon>Heteroptera</taxon>
        <taxon>Panheteroptera</taxon>
        <taxon>Cimicomorpha</taxon>
        <taxon>Reduviidae</taxon>
        <taxon>Harpactorinae</taxon>
        <taxon>Harpactorini</taxon>
        <taxon>Rhynocoris</taxon>
    </lineage>
</organism>
<dbReference type="Proteomes" id="UP001461498">
    <property type="component" value="Unassembled WGS sequence"/>
</dbReference>
<accession>A0AAW1CJG2</accession>
<keyword evidence="3" id="KW-1185">Reference proteome</keyword>
<sequence length="262" mass="27403">MPPRPSSGQSDSGNGPTRMSHSPMANQETKLICLLLFTGNYGVRLGGYGQGYGGPPPGSGMPGGPPPQPQYPPPRPIPNHVQYPPSPYQHKVAYGSSMPPSPGSYNSHGGGTMGPPPSHQLGMPPPPPPHHDGPMPPPAPTSTPTHDVHDSAITTTAPTQHEASQQSTLSNASAASGEDSACTPAKSRKEMVSSGYHSHPTTPQSTAPSPGAASLNSMHEEYPPDHSPTWPRTPASPVSNNPYPNHHLSFILKQNTNIITSF</sequence>
<feature type="compositionally biased region" description="Gly residues" evidence="1">
    <location>
        <begin position="44"/>
        <end position="53"/>
    </location>
</feature>
<feature type="region of interest" description="Disordered" evidence="1">
    <location>
        <begin position="1"/>
        <end position="24"/>
    </location>
</feature>
<reference evidence="2 3" key="1">
    <citation type="submission" date="2022-12" db="EMBL/GenBank/DDBJ databases">
        <title>Chromosome-level genome assembly of true bugs.</title>
        <authorList>
            <person name="Ma L."/>
            <person name="Li H."/>
        </authorList>
    </citation>
    <scope>NUCLEOTIDE SEQUENCE [LARGE SCALE GENOMIC DNA]</scope>
    <source>
        <strain evidence="2">Lab_2022b</strain>
    </source>
</reference>
<proteinExistence type="predicted"/>
<name>A0AAW1CJG2_9HEMI</name>
<evidence type="ECO:0000313" key="2">
    <source>
        <dbReference type="EMBL" id="KAK9499101.1"/>
    </source>
</evidence>
<dbReference type="EMBL" id="JAPXFL010000012">
    <property type="protein sequence ID" value="KAK9499101.1"/>
    <property type="molecule type" value="Genomic_DNA"/>
</dbReference>
<comment type="caution">
    <text evidence="2">The sequence shown here is derived from an EMBL/GenBank/DDBJ whole genome shotgun (WGS) entry which is preliminary data.</text>
</comment>
<feature type="compositionally biased region" description="Polar residues" evidence="1">
    <location>
        <begin position="195"/>
        <end position="208"/>
    </location>
</feature>
<feature type="compositionally biased region" description="Pro residues" evidence="1">
    <location>
        <begin position="114"/>
        <end position="141"/>
    </location>
</feature>
<dbReference type="AlphaFoldDB" id="A0AAW1CJG2"/>
<feature type="compositionally biased region" description="Low complexity" evidence="1">
    <location>
        <begin position="94"/>
        <end position="107"/>
    </location>
</feature>
<gene>
    <name evidence="2" type="ORF">O3M35_003610</name>
</gene>
<evidence type="ECO:0000313" key="3">
    <source>
        <dbReference type="Proteomes" id="UP001461498"/>
    </source>
</evidence>